<dbReference type="EMBL" id="RCMI01000223">
    <property type="protein sequence ID" value="KAG2924576.1"/>
    <property type="molecule type" value="Genomic_DNA"/>
</dbReference>
<feature type="compositionally biased region" description="Polar residues" evidence="1">
    <location>
        <begin position="122"/>
        <end position="131"/>
    </location>
</feature>
<feature type="region of interest" description="Disordered" evidence="1">
    <location>
        <begin position="87"/>
        <end position="131"/>
    </location>
</feature>
<sequence>MQHVLMLAAAVEWKWSAMLAMSRLLIGQIPLAQTTASSRATSSNLVARVTTMELLQVVLTSRRPKDRALPGALYTIYNTLLPALTARGSSSRATPRSSHPAFRANLHPYMSSRSHPRRQKPLLSSDTLDAP</sequence>
<feature type="signal peptide" evidence="2">
    <location>
        <begin position="1"/>
        <end position="20"/>
    </location>
</feature>
<dbReference type="EMBL" id="RCMK01000238">
    <property type="protein sequence ID" value="KAG2941952.1"/>
    <property type="molecule type" value="Genomic_DNA"/>
</dbReference>
<comment type="caution">
    <text evidence="3">The sequence shown here is derived from an EMBL/GenBank/DDBJ whole genome shotgun (WGS) entry which is preliminary data.</text>
</comment>
<dbReference type="Proteomes" id="UP000774804">
    <property type="component" value="Unassembled WGS sequence"/>
</dbReference>
<dbReference type="Proteomes" id="UP000736787">
    <property type="component" value="Unassembled WGS sequence"/>
</dbReference>
<accession>A0A8T0Z8W6</accession>
<feature type="compositionally biased region" description="Polar residues" evidence="1">
    <location>
        <begin position="87"/>
        <end position="97"/>
    </location>
</feature>
<dbReference type="AlphaFoldDB" id="A0A8T0Z8W6"/>
<evidence type="ECO:0008006" key="7">
    <source>
        <dbReference type="Google" id="ProtNLM"/>
    </source>
</evidence>
<evidence type="ECO:0000313" key="6">
    <source>
        <dbReference type="Proteomes" id="UP000735874"/>
    </source>
</evidence>
<protein>
    <recommendedName>
        <fullName evidence="7">Secreted protein</fullName>
    </recommendedName>
</protein>
<dbReference type="EMBL" id="RCMG01000244">
    <property type="protein sequence ID" value="KAG2858640.1"/>
    <property type="molecule type" value="Genomic_DNA"/>
</dbReference>
<reference evidence="3" key="1">
    <citation type="submission" date="2018-10" db="EMBL/GenBank/DDBJ databases">
        <title>Effector identification in a new, highly contiguous assembly of the strawberry crown rot pathogen Phytophthora cactorum.</title>
        <authorList>
            <person name="Armitage A.D."/>
            <person name="Nellist C.F."/>
            <person name="Bates H."/>
            <person name="Vickerstaff R.J."/>
            <person name="Harrison R.J."/>
        </authorList>
    </citation>
    <scope>NUCLEOTIDE SEQUENCE</scope>
    <source>
        <strain evidence="3">15-7</strain>
        <strain evidence="4">4032</strain>
        <strain evidence="5">4040</strain>
    </source>
</reference>
<gene>
    <name evidence="3" type="ORF">PC113_g9631</name>
    <name evidence="4" type="ORF">PC115_g8566</name>
    <name evidence="5" type="ORF">PC117_g10040</name>
</gene>
<evidence type="ECO:0000256" key="1">
    <source>
        <dbReference type="SAM" id="MobiDB-lite"/>
    </source>
</evidence>
<evidence type="ECO:0000313" key="3">
    <source>
        <dbReference type="EMBL" id="KAG2858640.1"/>
    </source>
</evidence>
<evidence type="ECO:0000256" key="2">
    <source>
        <dbReference type="SAM" id="SignalP"/>
    </source>
</evidence>
<feature type="chain" id="PRO_5040043876" description="Secreted protein" evidence="2">
    <location>
        <begin position="21"/>
        <end position="131"/>
    </location>
</feature>
<dbReference type="Proteomes" id="UP000735874">
    <property type="component" value="Unassembled WGS sequence"/>
</dbReference>
<name>A0A8T0Z8W6_9STRA</name>
<organism evidence="3 6">
    <name type="scientific">Phytophthora cactorum</name>
    <dbReference type="NCBI Taxonomy" id="29920"/>
    <lineage>
        <taxon>Eukaryota</taxon>
        <taxon>Sar</taxon>
        <taxon>Stramenopiles</taxon>
        <taxon>Oomycota</taxon>
        <taxon>Peronosporomycetes</taxon>
        <taxon>Peronosporales</taxon>
        <taxon>Peronosporaceae</taxon>
        <taxon>Phytophthora</taxon>
    </lineage>
</organism>
<proteinExistence type="predicted"/>
<keyword evidence="2" id="KW-0732">Signal</keyword>
<evidence type="ECO:0000313" key="4">
    <source>
        <dbReference type="EMBL" id="KAG2924576.1"/>
    </source>
</evidence>
<evidence type="ECO:0000313" key="5">
    <source>
        <dbReference type="EMBL" id="KAG2941952.1"/>
    </source>
</evidence>